<dbReference type="InterPro" id="IPR036236">
    <property type="entry name" value="Znf_C2H2_sf"/>
</dbReference>
<dbReference type="EMBL" id="CCBP010000023">
    <property type="protein sequence ID" value="CDO68656.1"/>
    <property type="molecule type" value="Genomic_DNA"/>
</dbReference>
<feature type="compositionally biased region" description="Basic and acidic residues" evidence="2">
    <location>
        <begin position="513"/>
        <end position="525"/>
    </location>
</feature>
<evidence type="ECO:0000259" key="4">
    <source>
        <dbReference type="PROSITE" id="PS50157"/>
    </source>
</evidence>
<feature type="domain" description="C2H2-type" evidence="4">
    <location>
        <begin position="462"/>
        <end position="489"/>
    </location>
</feature>
<comment type="caution">
    <text evidence="5">The sequence shown here is derived from an EMBL/GenBank/DDBJ whole genome shotgun (WGS) entry which is preliminary data.</text>
</comment>
<feature type="compositionally biased region" description="Polar residues" evidence="2">
    <location>
        <begin position="34"/>
        <end position="49"/>
    </location>
</feature>
<reference evidence="5" key="1">
    <citation type="submission" date="2014-01" db="EMBL/GenBank/DDBJ databases">
        <title>The genome of the white-rot fungus Pycnoporus cinnabarinus: a basidiomycete model with a versatile arsenal for lignocellulosic biomass breakdown.</title>
        <authorList>
            <person name="Levasseur A."/>
            <person name="Lomascolo A."/>
            <person name="Ruiz-Duenas F.J."/>
            <person name="Uzan E."/>
            <person name="Piumi F."/>
            <person name="Kues U."/>
            <person name="Ram A.F.J."/>
            <person name="Murat C."/>
            <person name="Haon M."/>
            <person name="Benoit I."/>
            <person name="Arfi Y."/>
            <person name="Chevret D."/>
            <person name="Drula E."/>
            <person name="Kwon M.J."/>
            <person name="Gouret P."/>
            <person name="Lesage-Meessen L."/>
            <person name="Lombard V."/>
            <person name="Mariette J."/>
            <person name="Noirot C."/>
            <person name="Park J."/>
            <person name="Patyshakuliyeva A."/>
            <person name="Wieneger R.A.B."/>
            <person name="Wosten H.A.B."/>
            <person name="Martin F."/>
            <person name="Coutinho P.M."/>
            <person name="de Vries R."/>
            <person name="Martinez A.T."/>
            <person name="Klopp C."/>
            <person name="Pontarotti P."/>
            <person name="Henrissat B."/>
            <person name="Record E."/>
        </authorList>
    </citation>
    <scope>NUCLEOTIDE SEQUENCE [LARGE SCALE GENOMIC DNA]</scope>
    <source>
        <strain evidence="5">BRFM137</strain>
    </source>
</reference>
<dbReference type="InterPro" id="IPR013087">
    <property type="entry name" value="Znf_C2H2_type"/>
</dbReference>
<dbReference type="PROSITE" id="PS50157">
    <property type="entry name" value="ZINC_FINGER_C2H2_2"/>
    <property type="match status" value="1"/>
</dbReference>
<name>A0A060S384_PYCCI</name>
<evidence type="ECO:0000256" key="3">
    <source>
        <dbReference type="SAM" id="SignalP"/>
    </source>
</evidence>
<feature type="chain" id="PRO_5001590700" description="C2H2-type domain-containing protein" evidence="3">
    <location>
        <begin position="18"/>
        <end position="802"/>
    </location>
</feature>
<feature type="signal peptide" evidence="3">
    <location>
        <begin position="1"/>
        <end position="17"/>
    </location>
</feature>
<dbReference type="AlphaFoldDB" id="A0A060S384"/>
<keyword evidence="1" id="KW-0863">Zinc-finger</keyword>
<feature type="compositionally biased region" description="Basic and acidic residues" evidence="2">
    <location>
        <begin position="239"/>
        <end position="249"/>
    </location>
</feature>
<keyword evidence="6" id="KW-1185">Reference proteome</keyword>
<keyword evidence="1" id="KW-0479">Metal-binding</keyword>
<feature type="compositionally biased region" description="Polar residues" evidence="2">
    <location>
        <begin position="679"/>
        <end position="696"/>
    </location>
</feature>
<evidence type="ECO:0000313" key="5">
    <source>
        <dbReference type="EMBL" id="CDO68656.1"/>
    </source>
</evidence>
<feature type="compositionally biased region" description="Pro residues" evidence="2">
    <location>
        <begin position="393"/>
        <end position="405"/>
    </location>
</feature>
<feature type="region of interest" description="Disordered" evidence="2">
    <location>
        <begin position="433"/>
        <end position="461"/>
    </location>
</feature>
<protein>
    <recommendedName>
        <fullName evidence="4">C2H2-type domain-containing protein</fullName>
    </recommendedName>
</protein>
<dbReference type="PROSITE" id="PS00028">
    <property type="entry name" value="ZINC_FINGER_C2H2_1"/>
    <property type="match status" value="1"/>
</dbReference>
<evidence type="ECO:0000256" key="1">
    <source>
        <dbReference type="PROSITE-ProRule" id="PRU00042"/>
    </source>
</evidence>
<feature type="region of interest" description="Disordered" evidence="2">
    <location>
        <begin position="223"/>
        <end position="306"/>
    </location>
</feature>
<dbReference type="HOGENOM" id="CLU_369613_0_0_1"/>
<organism evidence="5 6">
    <name type="scientific">Pycnoporus cinnabarinus</name>
    <name type="common">Cinnabar-red polypore</name>
    <name type="synonym">Trametes cinnabarina</name>
    <dbReference type="NCBI Taxonomy" id="5643"/>
    <lineage>
        <taxon>Eukaryota</taxon>
        <taxon>Fungi</taxon>
        <taxon>Dikarya</taxon>
        <taxon>Basidiomycota</taxon>
        <taxon>Agaricomycotina</taxon>
        <taxon>Agaricomycetes</taxon>
        <taxon>Polyporales</taxon>
        <taxon>Polyporaceae</taxon>
        <taxon>Trametes</taxon>
    </lineage>
</organism>
<dbReference type="SUPFAM" id="SSF57667">
    <property type="entry name" value="beta-beta-alpha zinc fingers"/>
    <property type="match status" value="1"/>
</dbReference>
<dbReference type="GO" id="GO:0008270">
    <property type="term" value="F:zinc ion binding"/>
    <property type="evidence" value="ECO:0007669"/>
    <property type="project" value="UniProtKB-KW"/>
</dbReference>
<feature type="region of interest" description="Disordered" evidence="2">
    <location>
        <begin position="513"/>
        <end position="534"/>
    </location>
</feature>
<accession>A0A060S384</accession>
<dbReference type="Proteomes" id="UP000029665">
    <property type="component" value="Unassembled WGS sequence"/>
</dbReference>
<evidence type="ECO:0000313" key="6">
    <source>
        <dbReference type="Proteomes" id="UP000029665"/>
    </source>
</evidence>
<keyword evidence="1" id="KW-0862">Zinc</keyword>
<feature type="region of interest" description="Disordered" evidence="2">
    <location>
        <begin position="384"/>
        <end position="405"/>
    </location>
</feature>
<gene>
    <name evidence="5" type="ORF">BN946_scf184790.g5</name>
</gene>
<dbReference type="OrthoDB" id="2757290at2759"/>
<evidence type="ECO:0000256" key="2">
    <source>
        <dbReference type="SAM" id="MobiDB-lite"/>
    </source>
</evidence>
<feature type="region of interest" description="Disordered" evidence="2">
    <location>
        <begin position="33"/>
        <end position="104"/>
    </location>
</feature>
<keyword evidence="3" id="KW-0732">Signal</keyword>
<feature type="region of interest" description="Disordered" evidence="2">
    <location>
        <begin position="678"/>
        <end position="725"/>
    </location>
</feature>
<sequence>MLTFLLTTSSGHLSAMAQTASQAGPAGDVAFQAARQSPSYPRTRSQTKALPSLKRRSSESGVTGTGNAKPAKMARKPPLPSAVSPEAVSDGAGVNATPPGRTMWPPDVPRSMLFSFRVSNPSFHMCTTAKETAVDKATPPGDGLTSPGTGPGAMSDQPWRLTFLDPVNTIPQKTRPTAATGRPFKTEARHTPIATVLVLPEPVLCSVKPPHSANSFIPTPMRVPNVADENTPPSLPIIDPRREPEDPEKLASPQKGFSPPFFLSTNLEHAPQDVPPSNGHSGQDSVFPSRLRRTQASPSDKPVYARPLTSGLTPIFTGPGYLPTPPLARPIDHSRFAHPSQARNAVYPPRTRLPTTLGLSSKMYPASTLHPIPRSVGRIATTKDTDASYPSAPSLPPYPSLPPPPKQSYPFTTGAPWSALYDSIKLATKSTRVTAKRKRGPESMHQSELPTALTETSSRDPHRCPFCPRTFSLPNGLAIHLKWHWGATGLDWKKGINKNSKTIERALRDAERRREDAARRQREQDFPGIPPSLGLPVNHLPVTTNASVTDFPQPYLSSPFAMPVVAHSGLTAFDFSLDVHPTQWPVYSDSPYTSPIEVPHPHAFLHHPIIASPSASSYLYDGSHPHTPDLLADTSSTNSIEYASSAWSSRTMFGNDAEDLDADGEFDDEELFGVWIPASSGSNSYEQQNDSVSAEPSSDRRIRRFSSRERSGEPPLRLPPAFYHDDDEDDEEAETLITPGVDDGCEPEDGIFFAGFGGDTRVATGERIGVVDAGSDGLAPLSDFMALQSLPELDAFETLSIF</sequence>
<dbReference type="STRING" id="5643.A0A060S384"/>
<feature type="compositionally biased region" description="Polar residues" evidence="2">
    <location>
        <begin position="444"/>
        <end position="456"/>
    </location>
</feature>
<proteinExistence type="predicted"/>